<gene>
    <name evidence="2" type="ORF">GCM10011611_04100</name>
</gene>
<dbReference type="GO" id="GO:0008236">
    <property type="term" value="F:serine-type peptidase activity"/>
    <property type="evidence" value="ECO:0007669"/>
    <property type="project" value="InterPro"/>
</dbReference>
<evidence type="ECO:0000313" key="3">
    <source>
        <dbReference type="Proteomes" id="UP000646365"/>
    </source>
</evidence>
<dbReference type="InterPro" id="IPR050585">
    <property type="entry name" value="Xaa-Pro_dipeptidyl-ppase/CocE"/>
</dbReference>
<evidence type="ECO:0000259" key="1">
    <source>
        <dbReference type="Pfam" id="PF00326"/>
    </source>
</evidence>
<dbReference type="PANTHER" id="PTHR43056:SF5">
    <property type="entry name" value="PEPTIDASE S9 PROLYL OLIGOPEPTIDASE CATALYTIC DOMAIN-CONTAINING PROTEIN"/>
    <property type="match status" value="1"/>
</dbReference>
<organism evidence="2 3">
    <name type="scientific">Aliidongia dinghuensis</name>
    <dbReference type="NCBI Taxonomy" id="1867774"/>
    <lineage>
        <taxon>Bacteria</taxon>
        <taxon>Pseudomonadati</taxon>
        <taxon>Pseudomonadota</taxon>
        <taxon>Alphaproteobacteria</taxon>
        <taxon>Rhodospirillales</taxon>
        <taxon>Dongiaceae</taxon>
        <taxon>Aliidongia</taxon>
    </lineage>
</organism>
<comment type="caution">
    <text evidence="2">The sequence shown here is derived from an EMBL/GenBank/DDBJ whole genome shotgun (WGS) entry which is preliminary data.</text>
</comment>
<dbReference type="GO" id="GO:0006508">
    <property type="term" value="P:proteolysis"/>
    <property type="evidence" value="ECO:0007669"/>
    <property type="project" value="InterPro"/>
</dbReference>
<dbReference type="InterPro" id="IPR029058">
    <property type="entry name" value="AB_hydrolase_fold"/>
</dbReference>
<sequence length="655" mass="70551">MNKKRTAPYGAWESTVTTDLVAGQTIGLSSLKADQGALYWLEARPSESGRSVLVRRGTDGKIRDLTPPPLNIASRVHEYGGGAYEVSDGRIVFSDKLTGAVWLIDGDAPARQITAVDGCRYADFAFDPIRGRVLAVREDHRVKPGVTQKEPKAAIVALDITGRMPPAENAGQVLVDGHDFLAAPRLSPDGKTLVWLSWDHPDMPWDGTRLWLAPIDRTAKAETARLVAGAIPEAIVQPIWSPEGVLHFSSDRNGWWNLYAVRDGGIRPIARVENDIGGPHWVFGQRHFAFLRDGGIVAALVDRGIRRAVLIEAGRIRPLDIGPVLECPVPLSNGPSGDGLAYVATPTTAPPAIVRLAALDGTPEPIKASAPAILAAADVSIGEPFTFPARDGGKGHAFWYPPTNSSFEAPTGEKPPLIVISHGGPTAMSTNGFSPMIQWWTSRGIAVVDVNYGGSTGFGRDYRQRLIGRWGIVDVEDCANAAEYLAKEGLVDEARIAIRGGSAGGFTTLAALTTTRLFKAGASHYGVADLMLLASDTHKFESRYLDRLVGPLPQAAAVYRERSPIHHLDRLACPVIFFQGLDDKVVPPNQAETMALAMAAKGLAVAHYTFEGEGHGFRQGSTIRRVLELELGFYGRIFGFDPPGLSEKVEIRNLG</sequence>
<keyword evidence="3" id="KW-1185">Reference proteome</keyword>
<name>A0A8J2YPK4_9PROT</name>
<dbReference type="Pfam" id="PF07676">
    <property type="entry name" value="PD40"/>
    <property type="match status" value="1"/>
</dbReference>
<dbReference type="Proteomes" id="UP000646365">
    <property type="component" value="Unassembled WGS sequence"/>
</dbReference>
<dbReference type="InterPro" id="IPR001375">
    <property type="entry name" value="Peptidase_S9_cat"/>
</dbReference>
<dbReference type="SUPFAM" id="SSF53474">
    <property type="entry name" value="alpha/beta-Hydrolases"/>
    <property type="match status" value="1"/>
</dbReference>
<dbReference type="RefSeq" id="WP_189041918.1">
    <property type="nucleotide sequence ID" value="NZ_BMJQ01000001.1"/>
</dbReference>
<reference evidence="2" key="2">
    <citation type="submission" date="2020-09" db="EMBL/GenBank/DDBJ databases">
        <authorList>
            <person name="Sun Q."/>
            <person name="Zhou Y."/>
        </authorList>
    </citation>
    <scope>NUCLEOTIDE SEQUENCE</scope>
    <source>
        <strain evidence="2">CGMCC 1.15725</strain>
    </source>
</reference>
<dbReference type="InterPro" id="IPR011659">
    <property type="entry name" value="WD40"/>
</dbReference>
<dbReference type="AlphaFoldDB" id="A0A8J2YPK4"/>
<reference evidence="2" key="1">
    <citation type="journal article" date="2014" name="Int. J. Syst. Evol. Microbiol.">
        <title>Complete genome sequence of Corynebacterium casei LMG S-19264T (=DSM 44701T), isolated from a smear-ripened cheese.</title>
        <authorList>
            <consortium name="US DOE Joint Genome Institute (JGI-PGF)"/>
            <person name="Walter F."/>
            <person name="Albersmeier A."/>
            <person name="Kalinowski J."/>
            <person name="Ruckert C."/>
        </authorList>
    </citation>
    <scope>NUCLEOTIDE SEQUENCE</scope>
    <source>
        <strain evidence="2">CGMCC 1.15725</strain>
    </source>
</reference>
<dbReference type="PANTHER" id="PTHR43056">
    <property type="entry name" value="PEPTIDASE S9 PROLYL OLIGOPEPTIDASE"/>
    <property type="match status" value="1"/>
</dbReference>
<dbReference type="EMBL" id="BMJQ01000001">
    <property type="protein sequence ID" value="GGF01775.1"/>
    <property type="molecule type" value="Genomic_DNA"/>
</dbReference>
<feature type="domain" description="Peptidase S9 prolyl oligopeptidase catalytic" evidence="1">
    <location>
        <begin position="433"/>
        <end position="639"/>
    </location>
</feature>
<dbReference type="Gene3D" id="3.40.50.1820">
    <property type="entry name" value="alpha/beta hydrolase"/>
    <property type="match status" value="1"/>
</dbReference>
<proteinExistence type="predicted"/>
<evidence type="ECO:0000313" key="2">
    <source>
        <dbReference type="EMBL" id="GGF01775.1"/>
    </source>
</evidence>
<protein>
    <submittedName>
        <fullName evidence="2">Peptidase</fullName>
    </submittedName>
</protein>
<accession>A0A8J2YPK4</accession>
<dbReference type="SUPFAM" id="SSF82171">
    <property type="entry name" value="DPP6 N-terminal domain-like"/>
    <property type="match status" value="1"/>
</dbReference>
<dbReference type="Gene3D" id="2.120.10.30">
    <property type="entry name" value="TolB, C-terminal domain"/>
    <property type="match status" value="1"/>
</dbReference>
<dbReference type="InterPro" id="IPR011042">
    <property type="entry name" value="6-blade_b-propeller_TolB-like"/>
</dbReference>
<dbReference type="Pfam" id="PF00326">
    <property type="entry name" value="Peptidase_S9"/>
    <property type="match status" value="1"/>
</dbReference>